<dbReference type="GO" id="GO:0005385">
    <property type="term" value="F:zinc ion transmembrane transporter activity"/>
    <property type="evidence" value="ECO:0007669"/>
    <property type="project" value="InterPro"/>
</dbReference>
<organism evidence="9 10">
    <name type="scientific">Spinacia oleracea</name>
    <name type="common">Spinach</name>
    <dbReference type="NCBI Taxonomy" id="3562"/>
    <lineage>
        <taxon>Eukaryota</taxon>
        <taxon>Viridiplantae</taxon>
        <taxon>Streptophyta</taxon>
        <taxon>Embryophyta</taxon>
        <taxon>Tracheophyta</taxon>
        <taxon>Spermatophyta</taxon>
        <taxon>Magnoliopsida</taxon>
        <taxon>eudicotyledons</taxon>
        <taxon>Gunneridae</taxon>
        <taxon>Pentapetalae</taxon>
        <taxon>Caryophyllales</taxon>
        <taxon>Chenopodiaceae</taxon>
        <taxon>Chenopodioideae</taxon>
        <taxon>Anserineae</taxon>
        <taxon>Spinacia</taxon>
    </lineage>
</organism>
<keyword evidence="2" id="KW-0813">Transport</keyword>
<dbReference type="SUPFAM" id="SSF161111">
    <property type="entry name" value="Cation efflux protein transmembrane domain-like"/>
    <property type="match status" value="1"/>
</dbReference>
<feature type="transmembrane region" description="Helical" evidence="7">
    <location>
        <begin position="269"/>
        <end position="291"/>
    </location>
</feature>
<dbReference type="PANTHER" id="PTHR45755:SF3">
    <property type="entry name" value="METAL TOLERANCE PROTEIN C2"/>
    <property type="match status" value="1"/>
</dbReference>
<reference evidence="10" key="2">
    <citation type="submission" date="2025-08" db="UniProtKB">
        <authorList>
            <consortium name="RefSeq"/>
        </authorList>
    </citation>
    <scope>IDENTIFICATION</scope>
    <source>
        <tissue evidence="10">Leaf</tissue>
    </source>
</reference>
<keyword evidence="9" id="KW-1185">Reference proteome</keyword>
<feature type="transmembrane region" description="Helical" evidence="7">
    <location>
        <begin position="127"/>
        <end position="147"/>
    </location>
</feature>
<dbReference type="OrthoDB" id="78669at2759"/>
<proteinExistence type="predicted"/>
<protein>
    <submittedName>
        <fullName evidence="10">Metal tolerance protein C2 isoform X1</fullName>
    </submittedName>
</protein>
<dbReference type="AlphaFoldDB" id="A0A9R0KDR2"/>
<feature type="compositionally biased region" description="Polar residues" evidence="6">
    <location>
        <begin position="42"/>
        <end position="67"/>
    </location>
</feature>
<dbReference type="GeneID" id="110806031"/>
<feature type="region of interest" description="Disordered" evidence="6">
    <location>
        <begin position="20"/>
        <end position="67"/>
    </location>
</feature>
<evidence type="ECO:0000259" key="8">
    <source>
        <dbReference type="Pfam" id="PF01545"/>
    </source>
</evidence>
<dbReference type="Gene3D" id="1.20.1510.10">
    <property type="entry name" value="Cation efflux protein transmembrane domain"/>
    <property type="match status" value="1"/>
</dbReference>
<dbReference type="Proteomes" id="UP000813463">
    <property type="component" value="Chromosome 3"/>
</dbReference>
<dbReference type="RefSeq" id="XP_021867360.1">
    <property type="nucleotide sequence ID" value="XM_022011668.2"/>
</dbReference>
<keyword evidence="4 7" id="KW-1133">Transmembrane helix</keyword>
<keyword evidence="3 7" id="KW-0812">Transmembrane</keyword>
<evidence type="ECO:0000256" key="2">
    <source>
        <dbReference type="ARBA" id="ARBA00022448"/>
    </source>
</evidence>
<dbReference type="GO" id="GO:0005794">
    <property type="term" value="C:Golgi apparatus"/>
    <property type="evidence" value="ECO:0000318"/>
    <property type="project" value="GO_Central"/>
</dbReference>
<feature type="transmembrane region" description="Helical" evidence="7">
    <location>
        <begin position="194"/>
        <end position="216"/>
    </location>
</feature>
<dbReference type="InterPro" id="IPR045316">
    <property type="entry name" value="Msc2-like"/>
</dbReference>
<reference evidence="9" key="1">
    <citation type="journal article" date="2021" name="Nat. Commun.">
        <title>Genomic analyses provide insights into spinach domestication and the genetic basis of agronomic traits.</title>
        <authorList>
            <person name="Cai X."/>
            <person name="Sun X."/>
            <person name="Xu C."/>
            <person name="Sun H."/>
            <person name="Wang X."/>
            <person name="Ge C."/>
            <person name="Zhang Z."/>
            <person name="Wang Q."/>
            <person name="Fei Z."/>
            <person name="Jiao C."/>
            <person name="Wang Q."/>
        </authorList>
    </citation>
    <scope>NUCLEOTIDE SEQUENCE [LARGE SCALE GENOMIC DNA]</scope>
    <source>
        <strain evidence="9">cv. Varoflay</strain>
    </source>
</reference>
<evidence type="ECO:0000313" key="10">
    <source>
        <dbReference type="RefSeq" id="XP_021867360.1"/>
    </source>
</evidence>
<feature type="transmembrane region" description="Helical" evidence="7">
    <location>
        <begin position="297"/>
        <end position="317"/>
    </location>
</feature>
<evidence type="ECO:0000256" key="4">
    <source>
        <dbReference type="ARBA" id="ARBA00022989"/>
    </source>
</evidence>
<comment type="subcellular location">
    <subcellularLocation>
        <location evidence="1">Membrane</location>
        <topology evidence="1">Multi-pass membrane protein</topology>
    </subcellularLocation>
</comment>
<accession>A0A9R0KDR2</accession>
<feature type="compositionally biased region" description="Polar residues" evidence="6">
    <location>
        <begin position="20"/>
        <end position="32"/>
    </location>
</feature>
<dbReference type="KEGG" id="soe:110806031"/>
<dbReference type="GO" id="GO:0030001">
    <property type="term" value="P:metal ion transport"/>
    <property type="evidence" value="ECO:0000318"/>
    <property type="project" value="GO_Central"/>
</dbReference>
<dbReference type="GO" id="GO:0016020">
    <property type="term" value="C:membrane"/>
    <property type="evidence" value="ECO:0007669"/>
    <property type="project" value="UniProtKB-SubCell"/>
</dbReference>
<evidence type="ECO:0000256" key="7">
    <source>
        <dbReference type="SAM" id="Phobius"/>
    </source>
</evidence>
<evidence type="ECO:0000313" key="9">
    <source>
        <dbReference type="Proteomes" id="UP000813463"/>
    </source>
</evidence>
<evidence type="ECO:0000256" key="1">
    <source>
        <dbReference type="ARBA" id="ARBA00004141"/>
    </source>
</evidence>
<evidence type="ECO:0000256" key="3">
    <source>
        <dbReference type="ARBA" id="ARBA00022692"/>
    </source>
</evidence>
<dbReference type="GO" id="GO:0006882">
    <property type="term" value="P:intracellular zinc ion homeostasis"/>
    <property type="evidence" value="ECO:0007669"/>
    <property type="project" value="InterPro"/>
</dbReference>
<dbReference type="InterPro" id="IPR027469">
    <property type="entry name" value="Cation_efflux_TMD_sf"/>
</dbReference>
<gene>
    <name evidence="10" type="primary">LOC110806031</name>
</gene>
<evidence type="ECO:0000256" key="6">
    <source>
        <dbReference type="SAM" id="MobiDB-lite"/>
    </source>
</evidence>
<dbReference type="InterPro" id="IPR058533">
    <property type="entry name" value="Cation_efflux_TM"/>
</dbReference>
<feature type="domain" description="Cation efflux protein transmembrane" evidence="8">
    <location>
        <begin position="127"/>
        <end position="325"/>
    </location>
</feature>
<evidence type="ECO:0000256" key="5">
    <source>
        <dbReference type="ARBA" id="ARBA00023136"/>
    </source>
</evidence>
<name>A0A9R0KDR2_SPIOL</name>
<dbReference type="Pfam" id="PF01545">
    <property type="entry name" value="Cation_efflux"/>
    <property type="match status" value="1"/>
</dbReference>
<dbReference type="GO" id="GO:0046873">
    <property type="term" value="F:metal ion transmembrane transporter activity"/>
    <property type="evidence" value="ECO:0000318"/>
    <property type="project" value="GO_Central"/>
</dbReference>
<dbReference type="PANTHER" id="PTHR45755">
    <property type="match status" value="1"/>
</dbReference>
<feature type="transmembrane region" description="Helical" evidence="7">
    <location>
        <begin position="228"/>
        <end position="248"/>
    </location>
</feature>
<keyword evidence="5 7" id="KW-0472">Membrane</keyword>
<feature type="transmembrane region" description="Helical" evidence="7">
    <location>
        <begin position="153"/>
        <end position="173"/>
    </location>
</feature>
<dbReference type="InterPro" id="IPR002524">
    <property type="entry name" value="Cation_efflux"/>
</dbReference>
<dbReference type="FunFam" id="1.20.1510.10:FF:000019">
    <property type="entry name" value="Metal tolerance protein C2"/>
    <property type="match status" value="1"/>
</dbReference>
<dbReference type="NCBIfam" id="TIGR01297">
    <property type="entry name" value="CDF"/>
    <property type="match status" value="1"/>
</dbReference>
<sequence length="406" mass="45306">MDNSRISRGSSDLQSQFVKSTSFNYNSQQTPHSSDRRYAYHRQSSLQQFPDPRTPTTVISNNNNSQTPAFSRSISSIDIPPGFHPGNEIDYSLWKDSPKSEGKLSSTELISSVFRALRTGNRPMKRLFLLISLNVAYSTAELFIGLLSGRVGLISDAFHLTFGCGLLTFSLFAMTASRRKPDRAYTYGYKRLEVLSAFTNALFLLFLSFSLAVEALHAYIQDESEHKHYLIVSAVTNLLVNLVGVWFFRNYARRNLAYRNAEDMNYHSVCLHVIADSIRSAGLILASWLLSMGIQNAEVLCMGLVSVTVFMLVMPLFKATGGILLQMSPPSISSSAITKCSRQIAALEDVTEVYAARFWELVPGYLVGSLSLQLKKGADDRSILQFVHGLYHDLGVQDLTLQTDYV</sequence>